<feature type="compositionally biased region" description="Low complexity" evidence="1">
    <location>
        <begin position="365"/>
        <end position="379"/>
    </location>
</feature>
<evidence type="ECO:0000256" key="1">
    <source>
        <dbReference type="SAM" id="MobiDB-lite"/>
    </source>
</evidence>
<name>A0A7W7LN61_9ACTN</name>
<dbReference type="InterPro" id="IPR002513">
    <property type="entry name" value="Tn3_Tnp_DDE_dom"/>
</dbReference>
<evidence type="ECO:0000259" key="2">
    <source>
        <dbReference type="Pfam" id="PF01526"/>
    </source>
</evidence>
<dbReference type="GO" id="GO:0006313">
    <property type="term" value="P:DNA transposition"/>
    <property type="evidence" value="ECO:0007669"/>
    <property type="project" value="InterPro"/>
</dbReference>
<sequence>MLLDVAIADEEVGGLLRNAIGMERLRAAVARATTRLPRDHGHLAMLDDSYTYLRQFTPDVLRAISFKGGTGAESLMDAVKILKELNATGARKVPDGAPADFVPVRWAGYLEQAAKSRDVTAYRHFWELTVMLGLRDGLRSGDVYVPSSRRYADPASYLFTPEQWAGQREQFCQLVGKPTAAPAVLERCKELAAAMADLEKVLSNRNASTGEVCLSDKGELIIPALSAEDVPAEAAALKDELAELLPLAPIASLLVELDRRTGFLDCFTHAGGKQARSAELKRNLPAVLIGESLHSLRRDLHYAHQGKIRERFLAGQTEQAWCPTVLTNSVVTWTTEYYGLAIAQMHAEGRSTTKCSRTSPRRTARTSTITARSTSRSTPNSPNLTRPAIGHCEPAVRTGREPPSTRIAGVMERPIQPNGLHRTSGRSNYIECVISHAKYTCSRFAQVASTRAGLR</sequence>
<keyword evidence="4" id="KW-1185">Reference proteome</keyword>
<evidence type="ECO:0000313" key="3">
    <source>
        <dbReference type="EMBL" id="MBB4893334.1"/>
    </source>
</evidence>
<dbReference type="EMBL" id="JACHJH010000003">
    <property type="protein sequence ID" value="MBB4893334.1"/>
    <property type="molecule type" value="Genomic_DNA"/>
</dbReference>
<feature type="region of interest" description="Disordered" evidence="1">
    <location>
        <begin position="351"/>
        <end position="404"/>
    </location>
</feature>
<feature type="domain" description="Tn3 transposase DDE" evidence="2">
    <location>
        <begin position="290"/>
        <end position="354"/>
    </location>
</feature>
<protein>
    <recommendedName>
        <fullName evidence="2">Tn3 transposase DDE domain-containing protein</fullName>
    </recommendedName>
</protein>
<comment type="caution">
    <text evidence="3">The sequence shown here is derived from an EMBL/GenBank/DDBJ whole genome shotgun (WGS) entry which is preliminary data.</text>
</comment>
<dbReference type="Pfam" id="PF01526">
    <property type="entry name" value="DDE_Tnp_Tn3"/>
    <property type="match status" value="1"/>
</dbReference>
<evidence type="ECO:0000313" key="4">
    <source>
        <dbReference type="Proteomes" id="UP000556084"/>
    </source>
</evidence>
<reference evidence="3 4" key="1">
    <citation type="submission" date="2020-08" db="EMBL/GenBank/DDBJ databases">
        <title>Genomic Encyclopedia of Type Strains, Phase III (KMG-III): the genomes of soil and plant-associated and newly described type strains.</title>
        <authorList>
            <person name="Whitman W."/>
        </authorList>
    </citation>
    <scope>NUCLEOTIDE SEQUENCE [LARGE SCALE GENOMIC DNA]</scope>
    <source>
        <strain evidence="3 4">CECT 3266</strain>
    </source>
</reference>
<dbReference type="RefSeq" id="WP_221462683.1">
    <property type="nucleotide sequence ID" value="NZ_JACHJH010000003.1"/>
</dbReference>
<dbReference type="Proteomes" id="UP000556084">
    <property type="component" value="Unassembled WGS sequence"/>
</dbReference>
<dbReference type="AlphaFoldDB" id="A0A7W7LN61"/>
<gene>
    <name evidence="3" type="ORF">FHS39_002365</name>
</gene>
<organism evidence="3 4">
    <name type="scientific">Streptomyces olivoverticillatus</name>
    <dbReference type="NCBI Taxonomy" id="66427"/>
    <lineage>
        <taxon>Bacteria</taxon>
        <taxon>Bacillati</taxon>
        <taxon>Actinomycetota</taxon>
        <taxon>Actinomycetes</taxon>
        <taxon>Kitasatosporales</taxon>
        <taxon>Streptomycetaceae</taxon>
        <taxon>Streptomyces</taxon>
    </lineage>
</organism>
<dbReference type="GO" id="GO:0004803">
    <property type="term" value="F:transposase activity"/>
    <property type="evidence" value="ECO:0007669"/>
    <property type="project" value="InterPro"/>
</dbReference>
<accession>A0A7W7LN61</accession>
<proteinExistence type="predicted"/>